<keyword evidence="4" id="KW-1185">Reference proteome</keyword>
<comment type="caution">
    <text evidence="3">The sequence shown here is derived from an EMBL/GenBank/DDBJ whole genome shotgun (WGS) entry which is preliminary data.</text>
</comment>
<gene>
    <name evidence="3" type="ORF">BD626DRAFT_514054</name>
</gene>
<evidence type="ECO:0000256" key="2">
    <source>
        <dbReference type="SAM" id="Phobius"/>
    </source>
</evidence>
<name>A0A550BYJ5_9AGAR</name>
<keyword evidence="2" id="KW-1133">Transmembrane helix</keyword>
<feature type="region of interest" description="Disordered" evidence="1">
    <location>
        <begin position="340"/>
        <end position="387"/>
    </location>
</feature>
<feature type="transmembrane region" description="Helical" evidence="2">
    <location>
        <begin position="168"/>
        <end position="192"/>
    </location>
</feature>
<evidence type="ECO:0000313" key="4">
    <source>
        <dbReference type="Proteomes" id="UP000320762"/>
    </source>
</evidence>
<evidence type="ECO:0000256" key="1">
    <source>
        <dbReference type="SAM" id="MobiDB-lite"/>
    </source>
</evidence>
<keyword evidence="2" id="KW-0472">Membrane</keyword>
<keyword evidence="2" id="KW-0812">Transmembrane</keyword>
<sequence length="387" mass="42763">MSNLPTNPSPLLIGDVASLQSILMQVAVDVLFYGVQAALFIAAIASLARQTSRSLLLQTPIIILFLTSTMGTIAILIFYTIQMPQYGLRPTDIQRAIFQLSVVLSVTDRVNYLLSDFVVVWRAWVLWPDNRYVRALLALCMCGSTIGVIIEVYWAFQLYGTLQLASRTLLMMVPLLVTNMVTTVLMAARVWFYRRDIKRSLGKSNRTRVEGVLLLLVESGFVYCGLWIMFIVLRQSSESNADAYGIVKTAFHSLAGIYPTFIVLAVAAQRSTAESMFTSVQLSRPINFAPSDNARSDAGTSSDTGMGTGDYTAADTGYYSGDTGYYSAATGDYSAATGDYSGDTSTRVASEHIHLEQRRKDGDRRRKDGERCRKTAERSQLSDNADR</sequence>
<reference evidence="3 4" key="1">
    <citation type="journal article" date="2019" name="New Phytol.">
        <title>Comparative genomics reveals unique wood-decay strategies and fruiting body development in the Schizophyllaceae.</title>
        <authorList>
            <person name="Almasi E."/>
            <person name="Sahu N."/>
            <person name="Krizsan K."/>
            <person name="Balint B."/>
            <person name="Kovacs G.M."/>
            <person name="Kiss B."/>
            <person name="Cseklye J."/>
            <person name="Drula E."/>
            <person name="Henrissat B."/>
            <person name="Nagy I."/>
            <person name="Chovatia M."/>
            <person name="Adam C."/>
            <person name="LaButti K."/>
            <person name="Lipzen A."/>
            <person name="Riley R."/>
            <person name="Grigoriev I.V."/>
            <person name="Nagy L.G."/>
        </authorList>
    </citation>
    <scope>NUCLEOTIDE SEQUENCE [LARGE SCALE GENOMIC DNA]</scope>
    <source>
        <strain evidence="3 4">NL-1724</strain>
    </source>
</reference>
<organism evidence="3 4">
    <name type="scientific">Schizophyllum amplum</name>
    <dbReference type="NCBI Taxonomy" id="97359"/>
    <lineage>
        <taxon>Eukaryota</taxon>
        <taxon>Fungi</taxon>
        <taxon>Dikarya</taxon>
        <taxon>Basidiomycota</taxon>
        <taxon>Agaricomycotina</taxon>
        <taxon>Agaricomycetes</taxon>
        <taxon>Agaricomycetidae</taxon>
        <taxon>Agaricales</taxon>
        <taxon>Schizophyllaceae</taxon>
        <taxon>Schizophyllum</taxon>
    </lineage>
</organism>
<feature type="transmembrane region" description="Helical" evidence="2">
    <location>
        <begin position="30"/>
        <end position="48"/>
    </location>
</feature>
<dbReference type="Proteomes" id="UP000320762">
    <property type="component" value="Unassembled WGS sequence"/>
</dbReference>
<feature type="compositionally biased region" description="Polar residues" evidence="1">
    <location>
        <begin position="378"/>
        <end position="387"/>
    </location>
</feature>
<feature type="transmembrane region" description="Helical" evidence="2">
    <location>
        <begin position="135"/>
        <end position="156"/>
    </location>
</feature>
<feature type="transmembrane region" description="Helical" evidence="2">
    <location>
        <begin position="245"/>
        <end position="267"/>
    </location>
</feature>
<dbReference type="OrthoDB" id="3174319at2759"/>
<evidence type="ECO:0000313" key="3">
    <source>
        <dbReference type="EMBL" id="TRM57631.1"/>
    </source>
</evidence>
<proteinExistence type="predicted"/>
<feature type="transmembrane region" description="Helical" evidence="2">
    <location>
        <begin position="212"/>
        <end position="233"/>
    </location>
</feature>
<dbReference type="STRING" id="97359.A0A550BYJ5"/>
<dbReference type="AlphaFoldDB" id="A0A550BYJ5"/>
<feature type="compositionally biased region" description="Basic and acidic residues" evidence="1">
    <location>
        <begin position="349"/>
        <end position="377"/>
    </location>
</feature>
<feature type="transmembrane region" description="Helical" evidence="2">
    <location>
        <begin position="60"/>
        <end position="81"/>
    </location>
</feature>
<accession>A0A550BYJ5</accession>
<dbReference type="EMBL" id="VDMD01000044">
    <property type="protein sequence ID" value="TRM57631.1"/>
    <property type="molecule type" value="Genomic_DNA"/>
</dbReference>
<protein>
    <submittedName>
        <fullName evidence="3">Uncharacterized protein</fullName>
    </submittedName>
</protein>